<evidence type="ECO:0000256" key="3">
    <source>
        <dbReference type="ARBA" id="ARBA00007520"/>
    </source>
</evidence>
<keyword evidence="6 8" id="KW-1133">Transmembrane helix</keyword>
<dbReference type="PRINTS" id="PR01035">
    <property type="entry name" value="TCRTETA"/>
</dbReference>
<feature type="transmembrane region" description="Helical" evidence="8">
    <location>
        <begin position="65"/>
        <end position="85"/>
    </location>
</feature>
<gene>
    <name evidence="10" type="ORF">VA599_06800</name>
</gene>
<comment type="function">
    <text evidence="1">Resistance to tetracycline by an active tetracycline efflux. This is an energy-dependent process that decreases the accumulation of the antibiotic in whole cells. This protein functions as a metal-tetracycline/H(+) antiporter.</text>
</comment>
<sequence>MPPRMRDFRRETAFSWPAHRAGRGAAPAFGDAFPPGLEPAVAKPVFSHREMAFLAMQSIMNRPLAVIYAAICLDAAGISLVFPILPRLLGEVTQSQNIAACIGVMTALYAVMQFVFAPVLGAMSDSLGRRPVLLISLAGAAVNYAVMACAPQLWMLLLGRAIAGLSSANVSVATAYITDISSEEQRARRFGLLNAMFGIGFIVGPVLGGLLGDYWLRLPFIAAAALNACNLLLACFILPESRASSPGRMSLAALNPLRPLRWVCSMKGLQPVILVFFVLSATGEAYGTCWALWGFDAFKWNGFWIGLSLGAFGICQTLVQACLAGPAARRLGERWAVLAGIACACAALAVMAFASEGWMVFAAMPVFALGGMGTPAFQAYATRLVDPARQGQLQGVLASAVSLASIVSPLAFSAFYFSVQRAWPGAVWLSVAAVYAIAIPLVVLGTRRGAPAPLAKA</sequence>
<feature type="transmembrane region" description="Helical" evidence="8">
    <location>
        <begin position="393"/>
        <end position="419"/>
    </location>
</feature>
<feature type="transmembrane region" description="Helical" evidence="8">
    <location>
        <begin position="335"/>
        <end position="354"/>
    </location>
</feature>
<dbReference type="CDD" id="cd17388">
    <property type="entry name" value="MFS_TetA"/>
    <property type="match status" value="1"/>
</dbReference>
<dbReference type="InterPro" id="IPR020846">
    <property type="entry name" value="MFS_dom"/>
</dbReference>
<dbReference type="InterPro" id="IPR005829">
    <property type="entry name" value="Sugar_transporter_CS"/>
</dbReference>
<feature type="transmembrane region" description="Helical" evidence="8">
    <location>
        <begin position="97"/>
        <end position="120"/>
    </location>
</feature>
<name>A0ABV0CHE1_9NEIS</name>
<feature type="domain" description="Major facilitator superfamily (MFS) profile" evidence="9">
    <location>
        <begin position="63"/>
        <end position="450"/>
    </location>
</feature>
<evidence type="ECO:0000256" key="1">
    <source>
        <dbReference type="ARBA" id="ARBA00003279"/>
    </source>
</evidence>
<comment type="subcellular location">
    <subcellularLocation>
        <location evidence="2">Membrane</location>
        <topology evidence="2">Multi-pass membrane protein</topology>
    </subcellularLocation>
</comment>
<dbReference type="PANTHER" id="PTHR23504:SF15">
    <property type="entry name" value="MAJOR FACILITATOR SUPERFAMILY (MFS) PROFILE DOMAIN-CONTAINING PROTEIN"/>
    <property type="match status" value="1"/>
</dbReference>
<evidence type="ECO:0000256" key="2">
    <source>
        <dbReference type="ARBA" id="ARBA00004141"/>
    </source>
</evidence>
<reference evidence="10 11" key="1">
    <citation type="submission" date="2023-12" db="EMBL/GenBank/DDBJ databases">
        <title>Chromobacterium sp. strain TRC.1.1.SA producing antimicrobial pigment.</title>
        <authorList>
            <person name="Verma N."/>
            <person name="Choksket S."/>
            <person name="Pinnaka A.K."/>
            <person name="Korpole S."/>
        </authorList>
    </citation>
    <scope>NUCLEOTIDE SEQUENCE [LARGE SCALE GENOMIC DNA]</scope>
    <source>
        <strain evidence="10 11">TRC1.1.SA</strain>
    </source>
</reference>
<feature type="transmembrane region" description="Helical" evidence="8">
    <location>
        <begin position="360"/>
        <end position="381"/>
    </location>
</feature>
<accession>A0ABV0CHE1</accession>
<organism evidence="10 11">
    <name type="scientific">Chromobacterium indicum</name>
    <dbReference type="NCBI Taxonomy" id="3110228"/>
    <lineage>
        <taxon>Bacteria</taxon>
        <taxon>Pseudomonadati</taxon>
        <taxon>Pseudomonadota</taxon>
        <taxon>Betaproteobacteria</taxon>
        <taxon>Neisseriales</taxon>
        <taxon>Chromobacteriaceae</taxon>
        <taxon>Chromobacterium</taxon>
    </lineage>
</organism>
<feature type="transmembrane region" description="Helical" evidence="8">
    <location>
        <begin position="302"/>
        <end position="323"/>
    </location>
</feature>
<keyword evidence="7 8" id="KW-0472">Membrane</keyword>
<dbReference type="EMBL" id="JAYFSJ010000004">
    <property type="protein sequence ID" value="MEN7430449.1"/>
    <property type="molecule type" value="Genomic_DNA"/>
</dbReference>
<evidence type="ECO:0000256" key="6">
    <source>
        <dbReference type="ARBA" id="ARBA00022989"/>
    </source>
</evidence>
<dbReference type="Pfam" id="PF07690">
    <property type="entry name" value="MFS_1"/>
    <property type="match status" value="1"/>
</dbReference>
<dbReference type="PROSITE" id="PS50850">
    <property type="entry name" value="MFS"/>
    <property type="match status" value="1"/>
</dbReference>
<dbReference type="RefSeq" id="WP_346788045.1">
    <property type="nucleotide sequence ID" value="NZ_JAYFSJ010000004.1"/>
</dbReference>
<evidence type="ECO:0000256" key="4">
    <source>
        <dbReference type="ARBA" id="ARBA00022448"/>
    </source>
</evidence>
<dbReference type="PROSITE" id="PS00216">
    <property type="entry name" value="SUGAR_TRANSPORT_1"/>
    <property type="match status" value="1"/>
</dbReference>
<evidence type="ECO:0000256" key="7">
    <source>
        <dbReference type="ARBA" id="ARBA00023136"/>
    </source>
</evidence>
<feature type="transmembrane region" description="Helical" evidence="8">
    <location>
        <begin position="425"/>
        <end position="446"/>
    </location>
</feature>
<dbReference type="PANTHER" id="PTHR23504">
    <property type="entry name" value="MAJOR FACILITATOR SUPERFAMILY DOMAIN-CONTAINING PROTEIN 10"/>
    <property type="match status" value="1"/>
</dbReference>
<dbReference type="SUPFAM" id="SSF103473">
    <property type="entry name" value="MFS general substrate transporter"/>
    <property type="match status" value="1"/>
</dbReference>
<feature type="transmembrane region" description="Helical" evidence="8">
    <location>
        <begin position="190"/>
        <end position="212"/>
    </location>
</feature>
<proteinExistence type="inferred from homology"/>
<dbReference type="InterPro" id="IPR001958">
    <property type="entry name" value="Tet-R_TetA/multi-R_MdtG-like"/>
</dbReference>
<feature type="transmembrane region" description="Helical" evidence="8">
    <location>
        <begin position="218"/>
        <end position="239"/>
    </location>
</feature>
<comment type="caution">
    <text evidence="10">The sequence shown here is derived from an EMBL/GenBank/DDBJ whole genome shotgun (WGS) entry which is preliminary data.</text>
</comment>
<dbReference type="InterPro" id="IPR011701">
    <property type="entry name" value="MFS"/>
</dbReference>
<evidence type="ECO:0000256" key="8">
    <source>
        <dbReference type="SAM" id="Phobius"/>
    </source>
</evidence>
<keyword evidence="5 8" id="KW-0812">Transmembrane</keyword>
<keyword evidence="11" id="KW-1185">Reference proteome</keyword>
<dbReference type="Proteomes" id="UP001405405">
    <property type="component" value="Unassembled WGS sequence"/>
</dbReference>
<keyword evidence="4" id="KW-0813">Transport</keyword>
<feature type="transmembrane region" description="Helical" evidence="8">
    <location>
        <begin position="161"/>
        <end position="178"/>
    </location>
</feature>
<dbReference type="InterPro" id="IPR036259">
    <property type="entry name" value="MFS_trans_sf"/>
</dbReference>
<evidence type="ECO:0000256" key="5">
    <source>
        <dbReference type="ARBA" id="ARBA00022692"/>
    </source>
</evidence>
<evidence type="ECO:0000259" key="9">
    <source>
        <dbReference type="PROSITE" id="PS50850"/>
    </source>
</evidence>
<dbReference type="Gene3D" id="1.20.1250.20">
    <property type="entry name" value="MFS general substrate transporter like domains"/>
    <property type="match status" value="1"/>
</dbReference>
<protein>
    <submittedName>
        <fullName evidence="10">TCR/Tet family MFS transporter</fullName>
    </submittedName>
</protein>
<comment type="similarity">
    <text evidence="3">Belongs to the major facilitator superfamily. TCR/Tet family.</text>
</comment>
<evidence type="ECO:0000313" key="10">
    <source>
        <dbReference type="EMBL" id="MEN7430449.1"/>
    </source>
</evidence>
<feature type="transmembrane region" description="Helical" evidence="8">
    <location>
        <begin position="132"/>
        <end position="155"/>
    </location>
</feature>
<evidence type="ECO:0000313" key="11">
    <source>
        <dbReference type="Proteomes" id="UP001405405"/>
    </source>
</evidence>